<proteinExistence type="predicted"/>
<dbReference type="InParanoid" id="A0A0L0HLE5"/>
<protein>
    <submittedName>
        <fullName evidence="2">Uncharacterized protein</fullName>
    </submittedName>
</protein>
<dbReference type="GeneID" id="27686038"/>
<reference evidence="2 3" key="1">
    <citation type="submission" date="2009-08" db="EMBL/GenBank/DDBJ databases">
        <title>The Genome Sequence of Spizellomyces punctatus strain DAOM BR117.</title>
        <authorList>
            <consortium name="The Broad Institute Genome Sequencing Platform"/>
            <person name="Russ C."/>
            <person name="Cuomo C."/>
            <person name="Shea T."/>
            <person name="Young S.K."/>
            <person name="Zeng Q."/>
            <person name="Koehrsen M."/>
            <person name="Haas B."/>
            <person name="Borodovsky M."/>
            <person name="Guigo R."/>
            <person name="Alvarado L."/>
            <person name="Berlin A."/>
            <person name="Bochicchio J."/>
            <person name="Borenstein D."/>
            <person name="Chapman S."/>
            <person name="Chen Z."/>
            <person name="Engels R."/>
            <person name="Freedman E."/>
            <person name="Gellesch M."/>
            <person name="Goldberg J."/>
            <person name="Griggs A."/>
            <person name="Gujja S."/>
            <person name="Heiman D."/>
            <person name="Hepburn T."/>
            <person name="Howarth C."/>
            <person name="Jen D."/>
            <person name="Larson L."/>
            <person name="Lewis B."/>
            <person name="Mehta T."/>
            <person name="Park D."/>
            <person name="Pearson M."/>
            <person name="Roberts A."/>
            <person name="Saif S."/>
            <person name="Shenoy N."/>
            <person name="Sisk P."/>
            <person name="Stolte C."/>
            <person name="Sykes S."/>
            <person name="Thomson T."/>
            <person name="Walk T."/>
            <person name="White J."/>
            <person name="Yandava C."/>
            <person name="Burger G."/>
            <person name="Gray M.W."/>
            <person name="Holland P.W.H."/>
            <person name="King N."/>
            <person name="Lang F.B.F."/>
            <person name="Roger A.J."/>
            <person name="Ruiz-Trillo I."/>
            <person name="Lander E."/>
            <person name="Nusbaum C."/>
        </authorList>
    </citation>
    <scope>NUCLEOTIDE SEQUENCE [LARGE SCALE GENOMIC DNA]</scope>
    <source>
        <strain evidence="2 3">DAOM BR117</strain>
    </source>
</reference>
<dbReference type="AlphaFoldDB" id="A0A0L0HLE5"/>
<dbReference type="OrthoDB" id="10301661at2759"/>
<keyword evidence="3" id="KW-1185">Reference proteome</keyword>
<feature type="compositionally biased region" description="Low complexity" evidence="1">
    <location>
        <begin position="109"/>
        <end position="124"/>
    </location>
</feature>
<gene>
    <name evidence="2" type="ORF">SPPG_02454</name>
</gene>
<name>A0A0L0HLE5_SPIPD</name>
<dbReference type="VEuPathDB" id="FungiDB:SPPG_02454"/>
<organism evidence="2 3">
    <name type="scientific">Spizellomyces punctatus (strain DAOM BR117)</name>
    <dbReference type="NCBI Taxonomy" id="645134"/>
    <lineage>
        <taxon>Eukaryota</taxon>
        <taxon>Fungi</taxon>
        <taxon>Fungi incertae sedis</taxon>
        <taxon>Chytridiomycota</taxon>
        <taxon>Chytridiomycota incertae sedis</taxon>
        <taxon>Chytridiomycetes</taxon>
        <taxon>Spizellomycetales</taxon>
        <taxon>Spizellomycetaceae</taxon>
        <taxon>Spizellomyces</taxon>
    </lineage>
</organism>
<evidence type="ECO:0000313" key="2">
    <source>
        <dbReference type="EMBL" id="KND01947.1"/>
    </source>
</evidence>
<accession>A0A0L0HLE5</accession>
<sequence>MHSKSLSVMIPHRVFQLRTWFVAVILFELCIDLARAGDVAFSIGHIPSPIVNSTAGTSGIANLRIQFDYTYVPALNGSLPTISASWKCVCDGLGSGPLKALPTEQMAASSKQSLSGSTRSGSLSIPFGGASTLPPRHPGGTDPTITCKIDLRWTELVNGVPGASNAESPPFIVCVNDVICPQEGRLRQRPIPLNPTNVSKQQMVATATETGVFPTSTLSPATPTNIALAFPSSGWRSSQLDKMIILRMVATSVSIVSLCSWLSM</sequence>
<dbReference type="EMBL" id="KQ257453">
    <property type="protein sequence ID" value="KND01947.1"/>
    <property type="molecule type" value="Genomic_DNA"/>
</dbReference>
<evidence type="ECO:0000256" key="1">
    <source>
        <dbReference type="SAM" id="MobiDB-lite"/>
    </source>
</evidence>
<dbReference type="RefSeq" id="XP_016609986.1">
    <property type="nucleotide sequence ID" value="XM_016750743.1"/>
</dbReference>
<evidence type="ECO:0000313" key="3">
    <source>
        <dbReference type="Proteomes" id="UP000053201"/>
    </source>
</evidence>
<feature type="region of interest" description="Disordered" evidence="1">
    <location>
        <begin position="109"/>
        <end position="141"/>
    </location>
</feature>
<dbReference type="Proteomes" id="UP000053201">
    <property type="component" value="Unassembled WGS sequence"/>
</dbReference>